<dbReference type="OrthoDB" id="430238at2759"/>
<dbReference type="InterPro" id="IPR043128">
    <property type="entry name" value="Rev_trsase/Diguanyl_cyclase"/>
</dbReference>
<sequence length="256" mass="30090">MDDVVIFFKLLQEHLQHLKQIFEELREYGFKVLLDESECLRKEVPFIGHIITPGKIEPNLDKMKAILEYPIPKTQKEIQAFLGLTGFYRKFIKNYAKISKPLTKMLKKKENINIEDRQYIEEFDKLKESIANAPILSDLDFTKVFTITTDASNVAIGAILSQDKHLISYFSRILNSAKQNYLTIKKELLAIVEACRHFRPYIYGKKFTIETDHKPLTWPWVFEVDEEPNDDLETVHTAEEDPYYNKIRKGLRCKNK</sequence>
<dbReference type="InterPro" id="IPR043502">
    <property type="entry name" value="DNA/RNA_pol_sf"/>
</dbReference>
<dbReference type="InterPro" id="IPR051320">
    <property type="entry name" value="Viral_Replic_Matur_Polypro"/>
</dbReference>
<evidence type="ECO:0000256" key="1">
    <source>
        <dbReference type="ARBA" id="ARBA00012493"/>
    </source>
</evidence>
<keyword evidence="4" id="KW-1185">Reference proteome</keyword>
<dbReference type="InterPro" id="IPR000477">
    <property type="entry name" value="RT_dom"/>
</dbReference>
<dbReference type="AlphaFoldDB" id="A0A232F6R9"/>
<dbReference type="Pfam" id="PF17919">
    <property type="entry name" value="RT_RNaseH_2"/>
    <property type="match status" value="1"/>
</dbReference>
<protein>
    <recommendedName>
        <fullName evidence="1">RNA-directed DNA polymerase</fullName>
        <ecNumber evidence="1">2.7.7.49</ecNumber>
    </recommendedName>
</protein>
<dbReference type="Gene3D" id="3.30.70.270">
    <property type="match status" value="2"/>
</dbReference>
<dbReference type="GO" id="GO:0003964">
    <property type="term" value="F:RNA-directed DNA polymerase activity"/>
    <property type="evidence" value="ECO:0007669"/>
    <property type="project" value="UniProtKB-EC"/>
</dbReference>
<organism evidence="3 4">
    <name type="scientific">Trichomalopsis sarcophagae</name>
    <dbReference type="NCBI Taxonomy" id="543379"/>
    <lineage>
        <taxon>Eukaryota</taxon>
        <taxon>Metazoa</taxon>
        <taxon>Ecdysozoa</taxon>
        <taxon>Arthropoda</taxon>
        <taxon>Hexapoda</taxon>
        <taxon>Insecta</taxon>
        <taxon>Pterygota</taxon>
        <taxon>Neoptera</taxon>
        <taxon>Endopterygota</taxon>
        <taxon>Hymenoptera</taxon>
        <taxon>Apocrita</taxon>
        <taxon>Proctotrupomorpha</taxon>
        <taxon>Chalcidoidea</taxon>
        <taxon>Pteromalidae</taxon>
        <taxon>Pteromalinae</taxon>
        <taxon>Trichomalopsis</taxon>
    </lineage>
</organism>
<dbReference type="PROSITE" id="PS50878">
    <property type="entry name" value="RT_POL"/>
    <property type="match status" value="1"/>
</dbReference>
<dbReference type="PANTHER" id="PTHR33064">
    <property type="entry name" value="POL PROTEIN"/>
    <property type="match status" value="1"/>
</dbReference>
<dbReference type="CDD" id="cd09274">
    <property type="entry name" value="RNase_HI_RT_Ty3"/>
    <property type="match status" value="1"/>
</dbReference>
<dbReference type="STRING" id="543379.A0A232F6R9"/>
<dbReference type="InterPro" id="IPR041577">
    <property type="entry name" value="RT_RNaseH_2"/>
</dbReference>
<name>A0A232F6R9_9HYME</name>
<comment type="caution">
    <text evidence="3">The sequence shown here is derived from an EMBL/GenBank/DDBJ whole genome shotgun (WGS) entry which is preliminary data.</text>
</comment>
<evidence type="ECO:0000313" key="4">
    <source>
        <dbReference type="Proteomes" id="UP000215335"/>
    </source>
</evidence>
<evidence type="ECO:0000313" key="3">
    <source>
        <dbReference type="EMBL" id="OXU26282.1"/>
    </source>
</evidence>
<dbReference type="PANTHER" id="PTHR33064:SF37">
    <property type="entry name" value="RIBONUCLEASE H"/>
    <property type="match status" value="1"/>
</dbReference>
<proteinExistence type="predicted"/>
<evidence type="ECO:0000259" key="2">
    <source>
        <dbReference type="PROSITE" id="PS50878"/>
    </source>
</evidence>
<gene>
    <name evidence="3" type="ORF">TSAR_002909</name>
</gene>
<accession>A0A232F6R9</accession>
<dbReference type="SUPFAM" id="SSF56672">
    <property type="entry name" value="DNA/RNA polymerases"/>
    <property type="match status" value="1"/>
</dbReference>
<dbReference type="EMBL" id="NNAY01000832">
    <property type="protein sequence ID" value="OXU26282.1"/>
    <property type="molecule type" value="Genomic_DNA"/>
</dbReference>
<dbReference type="FunFam" id="3.30.70.270:FF:000020">
    <property type="entry name" value="Transposon Tf2-6 polyprotein-like Protein"/>
    <property type="match status" value="1"/>
</dbReference>
<dbReference type="EC" id="2.7.7.49" evidence="1"/>
<dbReference type="Proteomes" id="UP000215335">
    <property type="component" value="Unassembled WGS sequence"/>
</dbReference>
<feature type="domain" description="Reverse transcriptase" evidence="2">
    <location>
        <begin position="1"/>
        <end position="51"/>
    </location>
</feature>
<reference evidence="3 4" key="1">
    <citation type="journal article" date="2017" name="Curr. Biol.">
        <title>The Evolution of Venom by Co-option of Single-Copy Genes.</title>
        <authorList>
            <person name="Martinson E.O."/>
            <person name="Mrinalini"/>
            <person name="Kelkar Y.D."/>
            <person name="Chang C.H."/>
            <person name="Werren J.H."/>
        </authorList>
    </citation>
    <scope>NUCLEOTIDE SEQUENCE [LARGE SCALE GENOMIC DNA]</scope>
    <source>
        <strain evidence="3 4">Alberta</strain>
        <tissue evidence="3">Whole body</tissue>
    </source>
</reference>